<evidence type="ECO:0000313" key="5">
    <source>
        <dbReference type="EMBL" id="EEN54136.1"/>
    </source>
</evidence>
<reference evidence="5" key="1">
    <citation type="journal article" date="2008" name="Nature">
        <title>The amphioxus genome and the evolution of the chordate karyotype.</title>
        <authorList>
            <consortium name="US DOE Joint Genome Institute (JGI-PGF)"/>
            <person name="Putnam N.H."/>
            <person name="Butts T."/>
            <person name="Ferrier D.E.K."/>
            <person name="Furlong R.F."/>
            <person name="Hellsten U."/>
            <person name="Kawashima T."/>
            <person name="Robinson-Rechavi M."/>
            <person name="Shoguchi E."/>
            <person name="Terry A."/>
            <person name="Yu J.-K."/>
            <person name="Benito-Gutierrez E.L."/>
            <person name="Dubchak I."/>
            <person name="Garcia-Fernandez J."/>
            <person name="Gibson-Brown J.J."/>
            <person name="Grigoriev I.V."/>
            <person name="Horton A.C."/>
            <person name="de Jong P.J."/>
            <person name="Jurka J."/>
            <person name="Kapitonov V.V."/>
            <person name="Kohara Y."/>
            <person name="Kuroki Y."/>
            <person name="Lindquist E."/>
            <person name="Lucas S."/>
            <person name="Osoegawa K."/>
            <person name="Pennacchio L.A."/>
            <person name="Salamov A.A."/>
            <person name="Satou Y."/>
            <person name="Sauka-Spengler T."/>
            <person name="Schmutz J."/>
            <person name="Shin-I T."/>
            <person name="Toyoda A."/>
            <person name="Bronner-Fraser M."/>
            <person name="Fujiyama A."/>
            <person name="Holland L.Z."/>
            <person name="Holland P.W.H."/>
            <person name="Satoh N."/>
            <person name="Rokhsar D.S."/>
        </authorList>
    </citation>
    <scope>NUCLEOTIDE SEQUENCE [LARGE SCALE GENOMIC DNA]</scope>
    <source>
        <strain evidence="5">S238N-H82</strain>
        <tissue evidence="5">Testes</tissue>
    </source>
</reference>
<feature type="compositionally biased region" description="Polar residues" evidence="3">
    <location>
        <begin position="341"/>
        <end position="357"/>
    </location>
</feature>
<dbReference type="InterPro" id="IPR000421">
    <property type="entry name" value="FA58C"/>
</dbReference>
<dbReference type="SUPFAM" id="SSF49785">
    <property type="entry name" value="Galactose-binding domain-like"/>
    <property type="match status" value="1"/>
</dbReference>
<dbReference type="CDD" id="cd05819">
    <property type="entry name" value="NHL"/>
    <property type="match status" value="1"/>
</dbReference>
<evidence type="ECO:0000259" key="4">
    <source>
        <dbReference type="PROSITE" id="PS50022"/>
    </source>
</evidence>
<dbReference type="Gene3D" id="2.120.10.30">
    <property type="entry name" value="TolB, C-terminal domain"/>
    <property type="match status" value="1"/>
</dbReference>
<keyword evidence="1" id="KW-0677">Repeat</keyword>
<dbReference type="PROSITE" id="PS51125">
    <property type="entry name" value="NHL"/>
    <property type="match status" value="1"/>
</dbReference>
<feature type="compositionally biased region" description="Polar residues" evidence="3">
    <location>
        <begin position="184"/>
        <end position="198"/>
    </location>
</feature>
<feature type="repeat" description="NHL" evidence="2">
    <location>
        <begin position="873"/>
        <end position="913"/>
    </location>
</feature>
<dbReference type="InterPro" id="IPR050952">
    <property type="entry name" value="TRIM-NHL_E3_ligases"/>
</dbReference>
<feature type="region of interest" description="Disordered" evidence="3">
    <location>
        <begin position="331"/>
        <end position="365"/>
    </location>
</feature>
<dbReference type="InterPro" id="IPR008979">
    <property type="entry name" value="Galactose-bd-like_sf"/>
</dbReference>
<dbReference type="Gene3D" id="2.60.120.260">
    <property type="entry name" value="Galactose-binding domain-like"/>
    <property type="match status" value="1"/>
</dbReference>
<feature type="domain" description="F5/8 type C" evidence="4">
    <location>
        <begin position="668"/>
        <end position="832"/>
    </location>
</feature>
<dbReference type="InterPro" id="IPR001258">
    <property type="entry name" value="NHL_repeat"/>
</dbReference>
<proteinExistence type="predicted"/>
<dbReference type="InterPro" id="IPR011042">
    <property type="entry name" value="6-blade_b-propeller_TolB-like"/>
</dbReference>
<dbReference type="FunFam" id="2.60.120.260:FF:000266">
    <property type="entry name" value="Uncharacterized protein"/>
    <property type="match status" value="1"/>
</dbReference>
<evidence type="ECO:0000256" key="1">
    <source>
        <dbReference type="ARBA" id="ARBA00022737"/>
    </source>
</evidence>
<feature type="region of interest" description="Disordered" evidence="3">
    <location>
        <begin position="1"/>
        <end position="41"/>
    </location>
</feature>
<dbReference type="PROSITE" id="PS50022">
    <property type="entry name" value="FA58C_3"/>
    <property type="match status" value="1"/>
</dbReference>
<sequence length="1151" mass="127266">MAKPDTEAAGTLVRKDGEDLSFHIPPGRSEENEHKDENRQAINISPSDTYAIAYICKGDSICGVKKTPAETKKEPFQVTEPIVSNVNDMNLVGCDENDSSIHTKARDSTPMYTQSTMNPPPDEVNPNLMYTQRTMDPSSNEDNPNPMYTQRTMDPSSNEDNPNPTYTQSTMDPPPNDVIPNPMYLQSTTEPNVNSGRASKSDNSDGNPCPQSLADTRQQGDEVTFMPAINNDCSQRLQPYAVTKLKDGDEESVVETANIAHRANNPCLRPYAVKCLKPFRKPADESASCDVGQPYAVKYQEEIVESANNDSDPYIQPYAVGYQKDDIPPIQSPDCGPAASASINNDVLANPSSSEGNPNDVVSEERQHVPNALHPNPSYVVNEERQHLPNALNRNPMYVPNVQHPADCEPTATVGSTVTPGTPGCCSSVPTPPGVSNSSQRTDNHLHWNATVATAFTSGPTGYYSSVPTPAAVSKRSGIRRESREFISLGCWNDTCDRAIPTLEWTDARLDGRNYLFRENPIEKCYQVALSRGFPMFAVQHGGQCFGSADGLNTYNKYGPSTTCASDGEGGPYGNEVYKITGIRRESREYISLGCWNDTCDRAIPTLEGTDPRLDGHYYLFRENPIEKCYQVALSRGFPMFAVQHGGQCFGSADGLNTYNKYGPSTTCASDGEGGPYGNEVYKITGVWLERDPSWVVDSAGTPWVHNGVTYDAAKALDGDTGTYWNPGGMDRSYNNWYIVLDLTAPHTITRVAVNNYGDTEHNTAAFTLQKSQVGSPYSWEDVVTVTNVQGGTDERQEFGGFQGTAQYWRFLITETHSGWQPWLTELDFYGEESLNRLVSSLPAHCSGQCQFYNKTSTYFVLRIMTKRETINFGRRGREPGKFNSNFGVAVSADNEIFVADASAKRVQVFSITGTYLRHFPTVVPGTGKYFKMKPYTVAVDVEPDYLWVAGMIQTLFAHRYVHVVQYHKKDLPLKKFDFRSNKNYFFSHAEIAINVRNNKVILGEGDKIMMFQPNGSLVRSFQVSIMPIFPIRAVSSDCEGNVVLADRHGRVKVYNHYGHKILEFVVASARNGGMGGISVDPLGRIIVANTWNNRVDMFTSRGKFVRTVVNTKKPSYIAIGPNGQLVVSNANGKTVTIFPSHLLFPLNGQR</sequence>
<feature type="compositionally biased region" description="Basic and acidic residues" evidence="3">
    <location>
        <begin position="28"/>
        <end position="39"/>
    </location>
</feature>
<gene>
    <name evidence="5" type="ORF">BRAFLDRAFT_85658</name>
</gene>
<dbReference type="eggNOG" id="KOG2177">
    <property type="taxonomic scope" value="Eukaryota"/>
</dbReference>
<dbReference type="SUPFAM" id="SSF63829">
    <property type="entry name" value="Calcium-dependent phosphotriesterase"/>
    <property type="match status" value="1"/>
</dbReference>
<dbReference type="EMBL" id="GG666567">
    <property type="protein sequence ID" value="EEN54136.1"/>
    <property type="molecule type" value="Genomic_DNA"/>
</dbReference>
<accession>C3Z077</accession>
<dbReference type="AlphaFoldDB" id="C3Z077"/>
<protein>
    <recommendedName>
        <fullName evidence="4">F5/8 type C domain-containing protein</fullName>
    </recommendedName>
</protein>
<feature type="compositionally biased region" description="Polar residues" evidence="3">
    <location>
        <begin position="128"/>
        <end position="171"/>
    </location>
</feature>
<name>C3Z077_BRAFL</name>
<dbReference type="InParanoid" id="C3Z077"/>
<evidence type="ECO:0000256" key="3">
    <source>
        <dbReference type="SAM" id="MobiDB-lite"/>
    </source>
</evidence>
<organism>
    <name type="scientific">Branchiostoma floridae</name>
    <name type="common">Florida lancelet</name>
    <name type="synonym">Amphioxus</name>
    <dbReference type="NCBI Taxonomy" id="7739"/>
    <lineage>
        <taxon>Eukaryota</taxon>
        <taxon>Metazoa</taxon>
        <taxon>Chordata</taxon>
        <taxon>Cephalochordata</taxon>
        <taxon>Leptocardii</taxon>
        <taxon>Amphioxiformes</taxon>
        <taxon>Branchiostomatidae</taxon>
        <taxon>Branchiostoma</taxon>
    </lineage>
</organism>
<dbReference type="Pfam" id="PF22633">
    <property type="entry name" value="F5_F8_type_C_2"/>
    <property type="match status" value="1"/>
</dbReference>
<evidence type="ECO:0000256" key="2">
    <source>
        <dbReference type="PROSITE-ProRule" id="PRU00504"/>
    </source>
</evidence>
<feature type="compositionally biased region" description="Polar residues" evidence="3">
    <location>
        <begin position="204"/>
        <end position="215"/>
    </location>
</feature>
<feature type="region of interest" description="Disordered" evidence="3">
    <location>
        <begin position="89"/>
        <end position="215"/>
    </location>
</feature>
<dbReference type="PANTHER" id="PTHR24104:SF50">
    <property type="entry name" value="SMP-30_GLUCONOLACTONASE_LRE-LIKE REGION DOMAIN-CONTAINING PROTEIN"/>
    <property type="match status" value="1"/>
</dbReference>
<dbReference type="PANTHER" id="PTHR24104">
    <property type="entry name" value="E3 UBIQUITIN-PROTEIN LIGASE NHLRC1-RELATED"/>
    <property type="match status" value="1"/>
</dbReference>